<keyword evidence="2" id="KW-1185">Reference proteome</keyword>
<dbReference type="Proteomes" id="UP000184364">
    <property type="component" value="Unassembled WGS sequence"/>
</dbReference>
<protein>
    <recommendedName>
        <fullName evidence="3">Wadjet protein JetD C-terminal domain-containing protein</fullName>
    </recommendedName>
</protein>
<dbReference type="STRING" id="1302687.SAMN05444267_10043"/>
<evidence type="ECO:0008006" key="3">
    <source>
        <dbReference type="Google" id="ProtNLM"/>
    </source>
</evidence>
<name>A0A1M6SE24_9FLAO</name>
<evidence type="ECO:0000313" key="2">
    <source>
        <dbReference type="Proteomes" id="UP000184364"/>
    </source>
</evidence>
<proteinExistence type="predicted"/>
<evidence type="ECO:0000313" key="1">
    <source>
        <dbReference type="EMBL" id="SHK42971.1"/>
    </source>
</evidence>
<dbReference type="OrthoDB" id="642277at2"/>
<organism evidence="1 2">
    <name type="scientific">Chryseobacterium polytrichastri</name>
    <dbReference type="NCBI Taxonomy" id="1302687"/>
    <lineage>
        <taxon>Bacteria</taxon>
        <taxon>Pseudomonadati</taxon>
        <taxon>Bacteroidota</taxon>
        <taxon>Flavobacteriia</taxon>
        <taxon>Flavobacteriales</taxon>
        <taxon>Weeksellaceae</taxon>
        <taxon>Chryseobacterium group</taxon>
        <taxon>Chryseobacterium</taxon>
    </lineage>
</organism>
<dbReference type="AlphaFoldDB" id="A0A1M6SE24"/>
<dbReference type="RefSeq" id="WP_073290865.1">
    <property type="nucleotide sequence ID" value="NZ_FRAV01000004.1"/>
</dbReference>
<accession>A0A1M6SE24</accession>
<gene>
    <name evidence="1" type="ORF">SAMN05444267_10043</name>
</gene>
<reference evidence="2" key="1">
    <citation type="submission" date="2016-11" db="EMBL/GenBank/DDBJ databases">
        <authorList>
            <person name="Varghese N."/>
            <person name="Submissions S."/>
        </authorList>
    </citation>
    <scope>NUCLEOTIDE SEQUENCE [LARGE SCALE GENOMIC DNA]</scope>
    <source>
        <strain evidence="2">DSM 26899</strain>
    </source>
</reference>
<dbReference type="EMBL" id="FRAV01000004">
    <property type="protein sequence ID" value="SHK42971.1"/>
    <property type="molecule type" value="Genomic_DNA"/>
</dbReference>
<sequence>MRTVEWKYLRGLHELYVGGKTRLKILNNSYIQRIIFTQKKLIRYQTGNHLVLESSPRFKAFYEDEFLQTFLYYNKFFEESGLENNSKKNFTEQDLKALIFVFYNKQEIKKRMTTRKKLSAELFRKENSKYIENKPSLEKAILQLLEVDSFPENDPKNHQWRWVVDCLEPQIIVLCENLDCLKVPVEYKNNNIELWYVGGNNTKPLVDISADKLGLPIYYFCDWDYSGLGIYCQVKNIFKEKRKDIILIEPPENAKKLPVAVKHHKSKWSQEKQFSGLDQSHFTIGQIEVIDSLISKDEWIEEESIDLIEYLIFACRN</sequence>